<organism evidence="1 2">
    <name type="scientific">Rhizophagus irregularis</name>
    <dbReference type="NCBI Taxonomy" id="588596"/>
    <lineage>
        <taxon>Eukaryota</taxon>
        <taxon>Fungi</taxon>
        <taxon>Fungi incertae sedis</taxon>
        <taxon>Mucoromycota</taxon>
        <taxon>Glomeromycotina</taxon>
        <taxon>Glomeromycetes</taxon>
        <taxon>Glomerales</taxon>
        <taxon>Glomeraceae</taxon>
        <taxon>Rhizophagus</taxon>
    </lineage>
</organism>
<comment type="caution">
    <text evidence="1">The sequence shown here is derived from an EMBL/GenBank/DDBJ whole genome shotgun (WGS) entry which is preliminary data.</text>
</comment>
<dbReference type="VEuPathDB" id="FungiDB:RhiirA1_474782"/>
<gene>
    <name evidence="1" type="ORF">RhiirA1_474782</name>
</gene>
<evidence type="ECO:0000313" key="1">
    <source>
        <dbReference type="EMBL" id="PKC55932.1"/>
    </source>
</evidence>
<dbReference type="Proteomes" id="UP000232688">
    <property type="component" value="Unassembled WGS sequence"/>
</dbReference>
<reference evidence="1 2" key="1">
    <citation type="submission" date="2017-10" db="EMBL/GenBank/DDBJ databases">
        <title>Extensive intraspecific genome diversity in a model arbuscular mycorrhizal fungus.</title>
        <authorList>
            <person name="Chen E.C.H."/>
            <person name="Morin E."/>
            <person name="Baudet D."/>
            <person name="Noel J."/>
            <person name="Ndikumana S."/>
            <person name="Charron P."/>
            <person name="St-Onge C."/>
            <person name="Giorgi J."/>
            <person name="Grigoriev I.V."/>
            <person name="Roux C."/>
            <person name="Martin F.M."/>
            <person name="Corradi N."/>
        </authorList>
    </citation>
    <scope>NUCLEOTIDE SEQUENCE [LARGE SCALE GENOMIC DNA]</scope>
    <source>
        <strain evidence="1 2">A1</strain>
    </source>
</reference>
<proteinExistence type="predicted"/>
<dbReference type="EMBL" id="LLXH01002355">
    <property type="protein sequence ID" value="PKC55932.1"/>
    <property type="molecule type" value="Genomic_DNA"/>
</dbReference>
<protein>
    <submittedName>
        <fullName evidence="1">Uncharacterized protein</fullName>
    </submittedName>
</protein>
<accession>A0A2N0QXZ9</accession>
<sequence>MSTYTEFTGIRSIGNNYFESDKTVLEIINALKDIVIIALMSGFSKTSYLVQDHVRYINRIKTAKSPILYVKFVARKLFLGDKDARDQAYAAKIAKVHESYKNKQALLPKFEALFVLYYDLIKEYASEDIPKNAVTWNDAEKTLAELLA</sequence>
<reference evidence="1 2" key="2">
    <citation type="submission" date="2017-10" db="EMBL/GenBank/DDBJ databases">
        <title>Genome analyses suggest a sexual origin of heterokaryosis in a supposedly ancient asexual fungus.</title>
        <authorList>
            <person name="Corradi N."/>
            <person name="Sedzielewska K."/>
            <person name="Noel J."/>
            <person name="Charron P."/>
            <person name="Farinelli L."/>
            <person name="Marton T."/>
            <person name="Kruger M."/>
            <person name="Pelin A."/>
            <person name="Brachmann A."/>
            <person name="Corradi N."/>
        </authorList>
    </citation>
    <scope>NUCLEOTIDE SEQUENCE [LARGE SCALE GENOMIC DNA]</scope>
    <source>
        <strain evidence="1 2">A1</strain>
    </source>
</reference>
<evidence type="ECO:0000313" key="2">
    <source>
        <dbReference type="Proteomes" id="UP000232688"/>
    </source>
</evidence>
<dbReference type="AlphaFoldDB" id="A0A2N0QXZ9"/>
<name>A0A2N0QXZ9_9GLOM</name>
<dbReference type="VEuPathDB" id="FungiDB:RhiirFUN_005647"/>